<accession>A0A846XM73</accession>
<sequence length="53" mass="5878">MAFDDELDRIAVDADRRLAFQSYYPVVACPWSIHAARIGIAVARNTTADHVST</sequence>
<gene>
    <name evidence="1" type="ORF">HGA13_21635</name>
</gene>
<dbReference type="RefSeq" id="WP_157112990.1">
    <property type="nucleotide sequence ID" value="NZ_JAAXOO010000005.1"/>
</dbReference>
<dbReference type="EMBL" id="JAAXOO010000005">
    <property type="protein sequence ID" value="NKY35653.1"/>
    <property type="molecule type" value="Genomic_DNA"/>
</dbReference>
<proteinExistence type="predicted"/>
<protein>
    <submittedName>
        <fullName evidence="1">Uncharacterized protein</fullName>
    </submittedName>
</protein>
<organism evidence="1 2">
    <name type="scientific">Nocardia speluncae</name>
    <dbReference type="NCBI Taxonomy" id="419477"/>
    <lineage>
        <taxon>Bacteria</taxon>
        <taxon>Bacillati</taxon>
        <taxon>Actinomycetota</taxon>
        <taxon>Actinomycetes</taxon>
        <taxon>Mycobacteriales</taxon>
        <taxon>Nocardiaceae</taxon>
        <taxon>Nocardia</taxon>
    </lineage>
</organism>
<evidence type="ECO:0000313" key="2">
    <source>
        <dbReference type="Proteomes" id="UP000565715"/>
    </source>
</evidence>
<dbReference type="Proteomes" id="UP000565715">
    <property type="component" value="Unassembled WGS sequence"/>
</dbReference>
<comment type="caution">
    <text evidence="1">The sequence shown here is derived from an EMBL/GenBank/DDBJ whole genome shotgun (WGS) entry which is preliminary data.</text>
</comment>
<reference evidence="1 2" key="1">
    <citation type="submission" date="2020-04" db="EMBL/GenBank/DDBJ databases">
        <title>MicrobeNet Type strains.</title>
        <authorList>
            <person name="Nicholson A.C."/>
        </authorList>
    </citation>
    <scope>NUCLEOTIDE SEQUENCE [LARGE SCALE GENOMIC DNA]</scope>
    <source>
        <strain evidence="1 2">DSM 45078</strain>
    </source>
</reference>
<dbReference type="AlphaFoldDB" id="A0A846XM73"/>
<evidence type="ECO:0000313" key="1">
    <source>
        <dbReference type="EMBL" id="NKY35653.1"/>
    </source>
</evidence>
<keyword evidence="2" id="KW-1185">Reference proteome</keyword>
<name>A0A846XM73_9NOCA</name>